<organism evidence="9 10">
    <name type="scientific">Sphingomonas citri</name>
    <dbReference type="NCBI Taxonomy" id="2862499"/>
    <lineage>
        <taxon>Bacteria</taxon>
        <taxon>Pseudomonadati</taxon>
        <taxon>Pseudomonadota</taxon>
        <taxon>Alphaproteobacteria</taxon>
        <taxon>Sphingomonadales</taxon>
        <taxon>Sphingomonadaceae</taxon>
        <taxon>Sphingomonas</taxon>
    </lineage>
</organism>
<feature type="transmembrane region" description="Helical" evidence="8">
    <location>
        <begin position="132"/>
        <end position="157"/>
    </location>
</feature>
<evidence type="ECO:0000256" key="7">
    <source>
        <dbReference type="ARBA" id="ARBA00023136"/>
    </source>
</evidence>
<evidence type="ECO:0000313" key="9">
    <source>
        <dbReference type="EMBL" id="MBW6531816.1"/>
    </source>
</evidence>
<dbReference type="Proteomes" id="UP000759103">
    <property type="component" value="Unassembled WGS sequence"/>
</dbReference>
<feature type="transmembrane region" description="Helical" evidence="8">
    <location>
        <begin position="199"/>
        <end position="219"/>
    </location>
</feature>
<comment type="caution">
    <text evidence="9">The sequence shown here is derived from an EMBL/GenBank/DDBJ whole genome shotgun (WGS) entry which is preliminary data.</text>
</comment>
<evidence type="ECO:0000256" key="8">
    <source>
        <dbReference type="RuleBase" id="RU363041"/>
    </source>
</evidence>
<gene>
    <name evidence="9" type="ORF">KZ820_13820</name>
</gene>
<accession>A0ABS7BQG5</accession>
<evidence type="ECO:0000256" key="3">
    <source>
        <dbReference type="ARBA" id="ARBA00022448"/>
    </source>
</evidence>
<dbReference type="RefSeq" id="WP_219749180.1">
    <property type="nucleotide sequence ID" value="NZ_JAHXZN010000004.1"/>
</dbReference>
<evidence type="ECO:0000256" key="6">
    <source>
        <dbReference type="ARBA" id="ARBA00022989"/>
    </source>
</evidence>
<dbReference type="PANTHER" id="PTHR30269:SF32">
    <property type="entry name" value="MEMBRANE TRANSPORTER PROTEIN-RELATED"/>
    <property type="match status" value="1"/>
</dbReference>
<evidence type="ECO:0000256" key="1">
    <source>
        <dbReference type="ARBA" id="ARBA00004651"/>
    </source>
</evidence>
<feature type="transmembrane region" description="Helical" evidence="8">
    <location>
        <begin position="231"/>
        <end position="249"/>
    </location>
</feature>
<keyword evidence="6 8" id="KW-1133">Transmembrane helix</keyword>
<dbReference type="InterPro" id="IPR002781">
    <property type="entry name" value="TM_pro_TauE-like"/>
</dbReference>
<evidence type="ECO:0000256" key="2">
    <source>
        <dbReference type="ARBA" id="ARBA00009142"/>
    </source>
</evidence>
<keyword evidence="3" id="KW-0813">Transport</keyword>
<feature type="transmembrane region" description="Helical" evidence="8">
    <location>
        <begin position="76"/>
        <end position="94"/>
    </location>
</feature>
<reference evidence="9 10" key="1">
    <citation type="submission" date="2021-07" db="EMBL/GenBank/DDBJ databases">
        <title>Sphingomonas sp.</title>
        <authorList>
            <person name="Feng G."/>
            <person name="Li J."/>
            <person name="Pan M."/>
        </authorList>
    </citation>
    <scope>NUCLEOTIDE SEQUENCE [LARGE SCALE GENOMIC DNA]</scope>
    <source>
        <strain evidence="9 10">RRHST34</strain>
    </source>
</reference>
<evidence type="ECO:0000256" key="4">
    <source>
        <dbReference type="ARBA" id="ARBA00022475"/>
    </source>
</evidence>
<keyword evidence="10" id="KW-1185">Reference proteome</keyword>
<comment type="subcellular location">
    <subcellularLocation>
        <location evidence="1 8">Cell membrane</location>
        <topology evidence="1 8">Multi-pass membrane protein</topology>
    </subcellularLocation>
</comment>
<name>A0ABS7BQG5_9SPHN</name>
<evidence type="ECO:0000256" key="5">
    <source>
        <dbReference type="ARBA" id="ARBA00022692"/>
    </source>
</evidence>
<keyword evidence="4 8" id="KW-1003">Cell membrane</keyword>
<dbReference type="InterPro" id="IPR052017">
    <property type="entry name" value="TSUP"/>
</dbReference>
<feature type="transmembrane region" description="Helical" evidence="8">
    <location>
        <begin position="169"/>
        <end position="193"/>
    </location>
</feature>
<feature type="transmembrane region" description="Helical" evidence="8">
    <location>
        <begin position="101"/>
        <end position="120"/>
    </location>
</feature>
<dbReference type="PANTHER" id="PTHR30269">
    <property type="entry name" value="TRANSMEMBRANE PROTEIN YFCA"/>
    <property type="match status" value="1"/>
</dbReference>
<proteinExistence type="inferred from homology"/>
<keyword evidence="7 8" id="KW-0472">Membrane</keyword>
<comment type="similarity">
    <text evidence="2 8">Belongs to the 4-toluene sulfonate uptake permease (TSUP) (TC 2.A.102) family.</text>
</comment>
<keyword evidence="5 8" id="KW-0812">Transmembrane</keyword>
<feature type="transmembrane region" description="Helical" evidence="8">
    <location>
        <begin position="6"/>
        <end position="26"/>
    </location>
</feature>
<feature type="transmembrane region" description="Helical" evidence="8">
    <location>
        <begin position="33"/>
        <end position="56"/>
    </location>
</feature>
<dbReference type="EMBL" id="JAHXZN010000004">
    <property type="protein sequence ID" value="MBW6531816.1"/>
    <property type="molecule type" value="Genomic_DNA"/>
</dbReference>
<dbReference type="Pfam" id="PF01925">
    <property type="entry name" value="TauE"/>
    <property type="match status" value="1"/>
</dbReference>
<protein>
    <recommendedName>
        <fullName evidence="8">Probable membrane transporter protein</fullName>
    </recommendedName>
</protein>
<sequence>MLNYSFPLTAAIVATFFAAGLVKGVTGMGLPTVAMGVLGSLLSPLAAAALLLVPSFVTNVWQLLAGPQFGMLIRRLWPMMLTIVLGTVFGSMLLTGGRTELTTVALGVALVIYATYTLLAKPLGVSPRWEPWLSPVIGLVTGLVTGATGVFVIPAVPYIQSLDLDQDDLVQALGLSFTVSTIALAIGLVWHGAAPVGNLLTSTLAVISALLGMAAGQVMRTWISPQLFRRLFLIFLLLLGLEMALHGLLRT</sequence>
<evidence type="ECO:0000313" key="10">
    <source>
        <dbReference type="Proteomes" id="UP000759103"/>
    </source>
</evidence>